<name>A0A137NWM4_CONC2</name>
<protein>
    <submittedName>
        <fullName evidence="1">Uncharacterized protein</fullName>
    </submittedName>
</protein>
<accession>A0A137NWM4</accession>
<keyword evidence="2" id="KW-1185">Reference proteome</keyword>
<evidence type="ECO:0000313" key="2">
    <source>
        <dbReference type="Proteomes" id="UP000070444"/>
    </source>
</evidence>
<organism evidence="1 2">
    <name type="scientific">Conidiobolus coronatus (strain ATCC 28846 / CBS 209.66 / NRRL 28638)</name>
    <name type="common">Delacroixia coronata</name>
    <dbReference type="NCBI Taxonomy" id="796925"/>
    <lineage>
        <taxon>Eukaryota</taxon>
        <taxon>Fungi</taxon>
        <taxon>Fungi incertae sedis</taxon>
        <taxon>Zoopagomycota</taxon>
        <taxon>Entomophthoromycotina</taxon>
        <taxon>Entomophthoromycetes</taxon>
        <taxon>Entomophthorales</taxon>
        <taxon>Ancylistaceae</taxon>
        <taxon>Conidiobolus</taxon>
    </lineage>
</organism>
<dbReference type="Proteomes" id="UP000070444">
    <property type="component" value="Unassembled WGS sequence"/>
</dbReference>
<evidence type="ECO:0000313" key="1">
    <source>
        <dbReference type="EMBL" id="KXN67061.1"/>
    </source>
</evidence>
<dbReference type="EMBL" id="KQ964664">
    <property type="protein sequence ID" value="KXN67061.1"/>
    <property type="molecule type" value="Genomic_DNA"/>
</dbReference>
<proteinExistence type="predicted"/>
<sequence length="78" mass="8694">MKEKYDPKLGSSNQRAKNQIYCIDLKTNNLVGTVNISGSNGKSTDPGLPKWAVILISKQVKSNQNDNQKMEDVWATLK</sequence>
<gene>
    <name evidence="1" type="ORF">CONCODRAFT_10955</name>
</gene>
<reference evidence="1 2" key="1">
    <citation type="journal article" date="2015" name="Genome Biol. Evol.">
        <title>Phylogenomic analyses indicate that early fungi evolved digesting cell walls of algal ancestors of land plants.</title>
        <authorList>
            <person name="Chang Y."/>
            <person name="Wang S."/>
            <person name="Sekimoto S."/>
            <person name="Aerts A.L."/>
            <person name="Choi C."/>
            <person name="Clum A."/>
            <person name="LaButti K.M."/>
            <person name="Lindquist E.A."/>
            <person name="Yee Ngan C."/>
            <person name="Ohm R.A."/>
            <person name="Salamov A.A."/>
            <person name="Grigoriev I.V."/>
            <person name="Spatafora J.W."/>
            <person name="Berbee M.L."/>
        </authorList>
    </citation>
    <scope>NUCLEOTIDE SEQUENCE [LARGE SCALE GENOMIC DNA]</scope>
    <source>
        <strain evidence="1 2">NRRL 28638</strain>
    </source>
</reference>
<dbReference type="AlphaFoldDB" id="A0A137NWM4"/>